<evidence type="ECO:0000259" key="9">
    <source>
        <dbReference type="PROSITE" id="PS50011"/>
    </source>
</evidence>
<dbReference type="SUPFAM" id="SSF56112">
    <property type="entry name" value="Protein kinase-like (PK-like)"/>
    <property type="match status" value="1"/>
</dbReference>
<keyword evidence="3 6" id="KW-0547">Nucleotide-binding</keyword>
<dbReference type="InterPro" id="IPR017441">
    <property type="entry name" value="Protein_kinase_ATP_BS"/>
</dbReference>
<dbReference type="InterPro" id="IPR008271">
    <property type="entry name" value="Ser/Thr_kinase_AS"/>
</dbReference>
<dbReference type="AlphaFoldDB" id="A0AAU9VQX9"/>
<dbReference type="Gene3D" id="3.30.200.20">
    <property type="entry name" value="Phosphorylase Kinase, domain 1"/>
    <property type="match status" value="1"/>
</dbReference>
<feature type="domain" description="Protein kinase" evidence="9">
    <location>
        <begin position="17"/>
        <end position="278"/>
    </location>
</feature>
<dbReference type="PROSITE" id="PS50011">
    <property type="entry name" value="PROTEIN_KINASE_DOM"/>
    <property type="match status" value="1"/>
</dbReference>
<keyword evidence="1 7" id="KW-0723">Serine/threonine-protein kinase</keyword>
<dbReference type="GO" id="GO:0005634">
    <property type="term" value="C:nucleus"/>
    <property type="evidence" value="ECO:0007669"/>
    <property type="project" value="TreeGrafter"/>
</dbReference>
<evidence type="ECO:0000256" key="1">
    <source>
        <dbReference type="ARBA" id="ARBA00022527"/>
    </source>
</evidence>
<evidence type="ECO:0000313" key="10">
    <source>
        <dbReference type="EMBL" id="CAH3033309.1"/>
    </source>
</evidence>
<evidence type="ECO:0000313" key="11">
    <source>
        <dbReference type="Proteomes" id="UP001159428"/>
    </source>
</evidence>
<feature type="region of interest" description="Disordered" evidence="8">
    <location>
        <begin position="337"/>
        <end position="402"/>
    </location>
</feature>
<evidence type="ECO:0000256" key="6">
    <source>
        <dbReference type="PROSITE-ProRule" id="PRU10141"/>
    </source>
</evidence>
<gene>
    <name evidence="10" type="ORF">PMEA_00011058</name>
</gene>
<dbReference type="InterPro" id="IPR011009">
    <property type="entry name" value="Kinase-like_dom_sf"/>
</dbReference>
<feature type="binding site" evidence="6">
    <location>
        <position position="50"/>
    </location>
    <ligand>
        <name>ATP</name>
        <dbReference type="ChEBI" id="CHEBI:30616"/>
    </ligand>
</feature>
<dbReference type="FunFam" id="1.10.510.10:FF:000571">
    <property type="entry name" value="Maternal embryonic leucine zipper kinase"/>
    <property type="match status" value="1"/>
</dbReference>
<evidence type="ECO:0000256" key="4">
    <source>
        <dbReference type="ARBA" id="ARBA00022777"/>
    </source>
</evidence>
<keyword evidence="4" id="KW-0418">Kinase</keyword>
<keyword evidence="11" id="KW-1185">Reference proteome</keyword>
<dbReference type="GO" id="GO:0004674">
    <property type="term" value="F:protein serine/threonine kinase activity"/>
    <property type="evidence" value="ECO:0007669"/>
    <property type="project" value="UniProtKB-KW"/>
</dbReference>
<keyword evidence="5 6" id="KW-0067">ATP-binding</keyword>
<dbReference type="PANTHER" id="PTHR24342">
    <property type="entry name" value="SERINE/THREONINE-PROTEIN KINASE 17"/>
    <property type="match status" value="1"/>
</dbReference>
<dbReference type="Gene3D" id="1.10.510.10">
    <property type="entry name" value="Transferase(Phosphotransferase) domain 1"/>
    <property type="match status" value="1"/>
</dbReference>
<dbReference type="PANTHER" id="PTHR24342:SF14">
    <property type="entry name" value="DEATH-ASSOCIATED PROTEIN KINASE DAPK-1"/>
    <property type="match status" value="1"/>
</dbReference>
<sequence length="402" mass="45068">MMTDSLVFRKDKVEDFYDIGDEIGRGQFAVVKKCVEKSTNTEFAAKFVKKKRSLSSRRGATAEQIAYEAELLRKVQHDGVIYLHDAFERAAEFTLVLELLSGGELFEFLIEQDYLTENEAMSFIQQVVEAVDYIHNHHIVHLDIKPENIVLNNKKEKKVKLIDFGLARIIPPGDVVKAIIGTPEFVAPEVISYEPVGTPTDMWAIGVLTYILLSSGASPFLGEDPNETFVNIQNVEYRFDEKYFADISPQAKDFISSLLIKTSSDRLSARDCLTHPWLKTDLEVATKRKSTLIKTDTFKAFLARTQWKKSLKKVIAINRLAVLGKRSDACKDLFPEGDSCSDASDSETEGPDHSPEKRTAPTNSKLLEDKTNAVLQLNDGEQLKSSSIDSTPKNFSDGCSEK</sequence>
<organism evidence="10 11">
    <name type="scientific">Pocillopora meandrina</name>
    <dbReference type="NCBI Taxonomy" id="46732"/>
    <lineage>
        <taxon>Eukaryota</taxon>
        <taxon>Metazoa</taxon>
        <taxon>Cnidaria</taxon>
        <taxon>Anthozoa</taxon>
        <taxon>Hexacorallia</taxon>
        <taxon>Scleractinia</taxon>
        <taxon>Astrocoeniina</taxon>
        <taxon>Pocilloporidae</taxon>
        <taxon>Pocillopora</taxon>
    </lineage>
</organism>
<reference evidence="10 11" key="1">
    <citation type="submission" date="2022-05" db="EMBL/GenBank/DDBJ databases">
        <authorList>
            <consortium name="Genoscope - CEA"/>
            <person name="William W."/>
        </authorList>
    </citation>
    <scope>NUCLEOTIDE SEQUENCE [LARGE SCALE GENOMIC DNA]</scope>
</reference>
<keyword evidence="2" id="KW-0808">Transferase</keyword>
<accession>A0AAU9VQX9</accession>
<evidence type="ECO:0000256" key="2">
    <source>
        <dbReference type="ARBA" id="ARBA00022679"/>
    </source>
</evidence>
<comment type="caution">
    <text evidence="10">The sequence shown here is derived from an EMBL/GenBank/DDBJ whole genome shotgun (WGS) entry which is preliminary data.</text>
</comment>
<protein>
    <recommendedName>
        <fullName evidence="9">Protein kinase domain-containing protein</fullName>
    </recommendedName>
</protein>
<evidence type="ECO:0000256" key="3">
    <source>
        <dbReference type="ARBA" id="ARBA00022741"/>
    </source>
</evidence>
<proteinExistence type="inferred from homology"/>
<dbReference type="GO" id="GO:0005524">
    <property type="term" value="F:ATP binding"/>
    <property type="evidence" value="ECO:0007669"/>
    <property type="project" value="UniProtKB-UniRule"/>
</dbReference>
<dbReference type="EMBL" id="CALNXJ010000002">
    <property type="protein sequence ID" value="CAH3033309.1"/>
    <property type="molecule type" value="Genomic_DNA"/>
</dbReference>
<comment type="similarity">
    <text evidence="7">Belongs to the protein kinase superfamily.</text>
</comment>
<dbReference type="GO" id="GO:0043065">
    <property type="term" value="P:positive regulation of apoptotic process"/>
    <property type="evidence" value="ECO:0007669"/>
    <property type="project" value="TreeGrafter"/>
</dbReference>
<dbReference type="GO" id="GO:0035556">
    <property type="term" value="P:intracellular signal transduction"/>
    <property type="evidence" value="ECO:0007669"/>
    <property type="project" value="TreeGrafter"/>
</dbReference>
<evidence type="ECO:0000256" key="7">
    <source>
        <dbReference type="RuleBase" id="RU000304"/>
    </source>
</evidence>
<dbReference type="InterPro" id="IPR000719">
    <property type="entry name" value="Prot_kinase_dom"/>
</dbReference>
<evidence type="ECO:0000256" key="5">
    <source>
        <dbReference type="ARBA" id="ARBA00022840"/>
    </source>
</evidence>
<evidence type="ECO:0000256" key="8">
    <source>
        <dbReference type="SAM" id="MobiDB-lite"/>
    </source>
</evidence>
<dbReference type="PROSITE" id="PS00108">
    <property type="entry name" value="PROTEIN_KINASE_ST"/>
    <property type="match status" value="1"/>
</dbReference>
<name>A0AAU9VQX9_9CNID</name>
<feature type="compositionally biased region" description="Basic and acidic residues" evidence="8">
    <location>
        <begin position="350"/>
        <end position="359"/>
    </location>
</feature>
<feature type="compositionally biased region" description="Polar residues" evidence="8">
    <location>
        <begin position="383"/>
        <end position="394"/>
    </location>
</feature>
<dbReference type="Proteomes" id="UP001159428">
    <property type="component" value="Unassembled WGS sequence"/>
</dbReference>
<dbReference type="SMART" id="SM00220">
    <property type="entry name" value="S_TKc"/>
    <property type="match status" value="1"/>
</dbReference>
<dbReference type="Pfam" id="PF00069">
    <property type="entry name" value="Pkinase"/>
    <property type="match status" value="1"/>
</dbReference>
<dbReference type="PROSITE" id="PS00107">
    <property type="entry name" value="PROTEIN_KINASE_ATP"/>
    <property type="match status" value="1"/>
</dbReference>